<dbReference type="STRING" id="1121001.SAMN02745857_01681"/>
<proteinExistence type="predicted"/>
<accession>A0A1W1XID1</accession>
<dbReference type="Proteomes" id="UP000192761">
    <property type="component" value="Unassembled WGS sequence"/>
</dbReference>
<evidence type="ECO:0000313" key="3">
    <source>
        <dbReference type="Proteomes" id="UP000192761"/>
    </source>
</evidence>
<reference evidence="2 3" key="1">
    <citation type="submission" date="2017-04" db="EMBL/GenBank/DDBJ databases">
        <authorList>
            <person name="Afonso C.L."/>
            <person name="Miller P.J."/>
            <person name="Scott M.A."/>
            <person name="Spackman E."/>
            <person name="Goraichik I."/>
            <person name="Dimitrov K.M."/>
            <person name="Suarez D.L."/>
            <person name="Swayne D.E."/>
        </authorList>
    </citation>
    <scope>NUCLEOTIDE SEQUENCE [LARGE SCALE GENOMIC DNA]</scope>
    <source>
        <strain evidence="2 3">DSM 23236</strain>
    </source>
</reference>
<dbReference type="EMBL" id="FWXD01000008">
    <property type="protein sequence ID" value="SMC23745.1"/>
    <property type="molecule type" value="Genomic_DNA"/>
</dbReference>
<gene>
    <name evidence="2" type="ORF">SAMN02745857_01681</name>
</gene>
<name>A0A1W1XID1_9NEIS</name>
<dbReference type="RefSeq" id="WP_176216852.1">
    <property type="nucleotide sequence ID" value="NZ_FWXD01000008.1"/>
</dbReference>
<feature type="region of interest" description="Disordered" evidence="1">
    <location>
        <begin position="22"/>
        <end position="41"/>
    </location>
</feature>
<evidence type="ECO:0008006" key="4">
    <source>
        <dbReference type="Google" id="ProtNLM"/>
    </source>
</evidence>
<dbReference type="Pfam" id="PF03692">
    <property type="entry name" value="CxxCxxCC"/>
    <property type="match status" value="1"/>
</dbReference>
<sequence length="111" mass="11961">MNPCLSCGACCAAFRVSFDESELQSEGGSVPDSLADPESGRTWRLRGTDYAQPRCIALMGEIGKQVGCGIYRERPNPCREFAPLAEIGVFSAACNRARARHGLPPLQVDAE</sequence>
<protein>
    <recommendedName>
        <fullName evidence="4">Zinc-or iron-chelating domain-containing protein</fullName>
    </recommendedName>
</protein>
<dbReference type="AlphaFoldDB" id="A0A1W1XID1"/>
<evidence type="ECO:0000313" key="2">
    <source>
        <dbReference type="EMBL" id="SMC23745.1"/>
    </source>
</evidence>
<evidence type="ECO:0000256" key="1">
    <source>
        <dbReference type="SAM" id="MobiDB-lite"/>
    </source>
</evidence>
<dbReference type="InterPro" id="IPR005358">
    <property type="entry name" value="Puta_zinc/iron-chelating_dom"/>
</dbReference>
<keyword evidence="3" id="KW-1185">Reference proteome</keyword>
<organism evidence="2 3">
    <name type="scientific">Andreprevotia lacus DSM 23236</name>
    <dbReference type="NCBI Taxonomy" id="1121001"/>
    <lineage>
        <taxon>Bacteria</taxon>
        <taxon>Pseudomonadati</taxon>
        <taxon>Pseudomonadota</taxon>
        <taxon>Betaproteobacteria</taxon>
        <taxon>Neisseriales</taxon>
        <taxon>Chitinibacteraceae</taxon>
        <taxon>Andreprevotia</taxon>
    </lineage>
</organism>